<dbReference type="Gene3D" id="3.40.720.10">
    <property type="entry name" value="Alkaline Phosphatase, subunit A"/>
    <property type="match status" value="1"/>
</dbReference>
<protein>
    <submittedName>
        <fullName evidence="1">Uncharacterized protein</fullName>
    </submittedName>
</protein>
<name>X1RMX0_9ZZZZ</name>
<comment type="caution">
    <text evidence="1">The sequence shown here is derived from an EMBL/GenBank/DDBJ whole genome shotgun (WGS) entry which is preliminary data.</text>
</comment>
<dbReference type="EMBL" id="BARV01036750">
    <property type="protein sequence ID" value="GAI56889.1"/>
    <property type="molecule type" value="Genomic_DNA"/>
</dbReference>
<gene>
    <name evidence="1" type="ORF">S06H3_57026</name>
</gene>
<dbReference type="InterPro" id="IPR017850">
    <property type="entry name" value="Alkaline_phosphatase_core_sf"/>
</dbReference>
<proteinExistence type="predicted"/>
<organism evidence="1">
    <name type="scientific">marine sediment metagenome</name>
    <dbReference type="NCBI Taxonomy" id="412755"/>
    <lineage>
        <taxon>unclassified sequences</taxon>
        <taxon>metagenomes</taxon>
        <taxon>ecological metagenomes</taxon>
    </lineage>
</organism>
<dbReference type="AlphaFoldDB" id="X1RMX0"/>
<sequence>MFSHLRAIDRFAHRGEDLSAAAKVTNENVKEIATAVRERDGLLVICGDHETHVKERQASQDKATATVPLIVCCP</sequence>
<accession>X1RMX0</accession>
<reference evidence="1" key="1">
    <citation type="journal article" date="2014" name="Front. Microbiol.">
        <title>High frequency of phylogenetically diverse reductive dehalogenase-homologous genes in deep subseafloor sedimentary metagenomes.</title>
        <authorList>
            <person name="Kawai M."/>
            <person name="Futagami T."/>
            <person name="Toyoda A."/>
            <person name="Takaki Y."/>
            <person name="Nishi S."/>
            <person name="Hori S."/>
            <person name="Arai W."/>
            <person name="Tsubouchi T."/>
            <person name="Morono Y."/>
            <person name="Uchiyama I."/>
            <person name="Ito T."/>
            <person name="Fujiyama A."/>
            <person name="Inagaki F."/>
            <person name="Takami H."/>
        </authorList>
    </citation>
    <scope>NUCLEOTIDE SEQUENCE</scope>
    <source>
        <strain evidence="1">Expedition CK06-06</strain>
    </source>
</reference>
<evidence type="ECO:0000313" key="1">
    <source>
        <dbReference type="EMBL" id="GAI56889.1"/>
    </source>
</evidence>